<dbReference type="GO" id="GO:0036440">
    <property type="term" value="F:citrate synthase activity"/>
    <property type="evidence" value="ECO:0007669"/>
    <property type="project" value="UniProtKB-EC"/>
</dbReference>
<dbReference type="EC" id="2.3.3.1" evidence="2"/>
<name>A0A6J4INP3_9ACTN</name>
<feature type="compositionally biased region" description="Basic and acidic residues" evidence="1">
    <location>
        <begin position="94"/>
        <end position="103"/>
    </location>
</feature>
<feature type="compositionally biased region" description="Basic residues" evidence="1">
    <location>
        <begin position="110"/>
        <end position="124"/>
    </location>
</feature>
<organism evidence="2">
    <name type="scientific">uncultured Mycobacteriales bacterium</name>
    <dbReference type="NCBI Taxonomy" id="581187"/>
    <lineage>
        <taxon>Bacteria</taxon>
        <taxon>Bacillati</taxon>
        <taxon>Actinomycetota</taxon>
        <taxon>Actinomycetes</taxon>
        <taxon>Mycobacteriales</taxon>
        <taxon>environmental samples</taxon>
    </lineage>
</organism>
<evidence type="ECO:0000313" key="2">
    <source>
        <dbReference type="EMBL" id="CAA9257661.1"/>
    </source>
</evidence>
<feature type="compositionally biased region" description="Basic residues" evidence="1">
    <location>
        <begin position="46"/>
        <end position="62"/>
    </location>
</feature>
<feature type="compositionally biased region" description="Basic residues" evidence="1">
    <location>
        <begin position="176"/>
        <end position="226"/>
    </location>
</feature>
<accession>A0A6J4INP3</accession>
<feature type="compositionally biased region" description="Basic and acidic residues" evidence="1">
    <location>
        <begin position="335"/>
        <end position="351"/>
    </location>
</feature>
<feature type="compositionally biased region" description="Low complexity" evidence="1">
    <location>
        <begin position="245"/>
        <end position="271"/>
    </location>
</feature>
<dbReference type="EMBL" id="CADCTP010000206">
    <property type="protein sequence ID" value="CAA9257661.1"/>
    <property type="molecule type" value="Genomic_DNA"/>
</dbReference>
<feature type="compositionally biased region" description="Gly residues" evidence="1">
    <location>
        <begin position="283"/>
        <end position="292"/>
    </location>
</feature>
<feature type="compositionally biased region" description="Basic and acidic residues" evidence="1">
    <location>
        <begin position="149"/>
        <end position="166"/>
    </location>
</feature>
<feature type="compositionally biased region" description="Low complexity" evidence="1">
    <location>
        <begin position="352"/>
        <end position="372"/>
    </location>
</feature>
<feature type="region of interest" description="Disordered" evidence="1">
    <location>
        <begin position="1"/>
        <end position="313"/>
    </location>
</feature>
<feature type="compositionally biased region" description="Low complexity" evidence="1">
    <location>
        <begin position="74"/>
        <end position="86"/>
    </location>
</feature>
<feature type="non-terminal residue" evidence="2">
    <location>
        <position position="1"/>
    </location>
</feature>
<proteinExistence type="predicted"/>
<evidence type="ECO:0000256" key="1">
    <source>
        <dbReference type="SAM" id="MobiDB-lite"/>
    </source>
</evidence>
<feature type="region of interest" description="Disordered" evidence="1">
    <location>
        <begin position="335"/>
        <end position="390"/>
    </location>
</feature>
<sequence length="390" mass="42279">GQDDMHHPIPGRGDAHVGGLQGGPRGRRRLRDRDRRTGQGRQRAALPRRGHRGSRRQGRVRQRLGAAGRREVQPGPAAGGAVPDPGALRRHPGGRAERDRDDGAVLGARAVHRHRRRAGPRRPGPHLGDRDVVRGAVRPRPGAAGGAAEGDRHREDDRRAVHDPLARRAGPGARQGGRRVLRLRRRARPQRLHLHRPDRRLHRRRRRGRDLRRDRRAVRPAARRRAVPGAEDARRRRALRRPGRLRQGPAGPQGAADGLRAPGLPGRGPARPYAPPHRPGAGLPPGRGGRGAGEGRDRGADRALPGPPAADERRVLVRGGAGLRRGAAAHVHLDVHLRPDRRVERAHHGAEAAEQAGPAVRALPGRRPAQARGGRGLPDDGPGVQDPGRL</sequence>
<reference evidence="2" key="1">
    <citation type="submission" date="2020-02" db="EMBL/GenBank/DDBJ databases">
        <authorList>
            <person name="Meier V. D."/>
        </authorList>
    </citation>
    <scope>NUCLEOTIDE SEQUENCE</scope>
    <source>
        <strain evidence="2">AVDCRST_MAG41</strain>
    </source>
</reference>
<keyword evidence="2" id="KW-0808">Transferase</keyword>
<feature type="compositionally biased region" description="Basic residues" evidence="1">
    <location>
        <begin position="235"/>
        <end position="244"/>
    </location>
</feature>
<keyword evidence="2" id="KW-0012">Acyltransferase</keyword>
<protein>
    <submittedName>
        <fullName evidence="2">Citrate synthase (Si)</fullName>
        <ecNumber evidence="2">2.3.3.1</ecNumber>
    </submittedName>
</protein>
<dbReference type="AlphaFoldDB" id="A0A6J4INP3"/>
<feature type="non-terminal residue" evidence="2">
    <location>
        <position position="390"/>
    </location>
</feature>
<gene>
    <name evidence="2" type="ORF">AVDCRST_MAG41-2254</name>
</gene>